<dbReference type="AlphaFoldDB" id="A0AAE8Q3I9"/>
<evidence type="ECO:0000256" key="3">
    <source>
        <dbReference type="ARBA" id="ARBA00022475"/>
    </source>
</evidence>
<evidence type="ECO:0000256" key="6">
    <source>
        <dbReference type="ARBA" id="ARBA00022989"/>
    </source>
</evidence>
<evidence type="ECO:0000256" key="1">
    <source>
        <dbReference type="ARBA" id="ARBA00004162"/>
    </source>
</evidence>
<dbReference type="GO" id="GO:0008320">
    <property type="term" value="F:protein transmembrane transporter activity"/>
    <property type="evidence" value="ECO:0007669"/>
    <property type="project" value="UniProtKB-UniRule"/>
</dbReference>
<keyword evidence="5 9" id="KW-0653">Protein transport</keyword>
<dbReference type="Gene3D" id="1.20.5.3310">
    <property type="match status" value="1"/>
</dbReference>
<evidence type="ECO:0000256" key="4">
    <source>
        <dbReference type="ARBA" id="ARBA00022692"/>
    </source>
</evidence>
<keyword evidence="2 9" id="KW-0813">Transport</keyword>
<comment type="function">
    <text evidence="9">Part of the twin-arginine translocation (Tat) system that transports large folded proteins containing a characteristic twin-arginine motif in their signal peptide across membranes. TatA could form the protein-conducting channel of the Tat system.</text>
</comment>
<dbReference type="InterPro" id="IPR003369">
    <property type="entry name" value="TatA/B/E"/>
</dbReference>
<reference evidence="11 12" key="1">
    <citation type="submission" date="2019-02" db="EMBL/GenBank/DDBJ databases">
        <title>The genomic architecture of introgression among sibling species of bacteria.</title>
        <authorList>
            <person name="Cavassim M.I.A."/>
            <person name="Moeskjaer S."/>
            <person name="Moslemi C."/>
            <person name="Fields B."/>
            <person name="Bachmann A."/>
            <person name="Vilhjalmsson B."/>
            <person name="Schierup M.H."/>
            <person name="Young J.P.W."/>
            <person name="Andersen S.U."/>
        </authorList>
    </citation>
    <scope>NUCLEOTIDE SEQUENCE [LARGE SCALE GENOMIC DNA]</scope>
    <source>
        <strain evidence="11 12">SM42</strain>
    </source>
</reference>
<evidence type="ECO:0000256" key="8">
    <source>
        <dbReference type="ARBA" id="ARBA00023136"/>
    </source>
</evidence>
<gene>
    <name evidence="9 11" type="primary">tatA</name>
    <name evidence="11" type="ORF">ELG94_39450</name>
</gene>
<evidence type="ECO:0000313" key="12">
    <source>
        <dbReference type="Proteomes" id="UP000291892"/>
    </source>
</evidence>
<comment type="subunit">
    <text evidence="9">The Tat system comprises two distinct complexes: a TatABC complex, containing multiple copies of TatA, TatB and TatC subunits, and a separate TatA complex, containing only TatA subunits. Substrates initially bind to the TatABC complex, which probably triggers association of the separate TatA complex to form the active translocon.</text>
</comment>
<evidence type="ECO:0000256" key="10">
    <source>
        <dbReference type="SAM" id="MobiDB-lite"/>
    </source>
</evidence>
<comment type="subcellular location">
    <subcellularLocation>
        <location evidence="1 9">Cell membrane</location>
        <topology evidence="1 9">Single-pass membrane protein</topology>
    </subcellularLocation>
</comment>
<accession>A0AAE8Q3I9</accession>
<comment type="similarity">
    <text evidence="9">Belongs to the TatA/E family.</text>
</comment>
<dbReference type="NCBIfam" id="TIGR01411">
    <property type="entry name" value="tatAE"/>
    <property type="match status" value="1"/>
</dbReference>
<evidence type="ECO:0000313" key="11">
    <source>
        <dbReference type="EMBL" id="TBF00970.1"/>
    </source>
</evidence>
<organism evidence="11 12">
    <name type="scientific">Rhizobium ruizarguesonis</name>
    <dbReference type="NCBI Taxonomy" id="2081791"/>
    <lineage>
        <taxon>Bacteria</taxon>
        <taxon>Pseudomonadati</taxon>
        <taxon>Pseudomonadota</taxon>
        <taxon>Alphaproteobacteria</taxon>
        <taxon>Hyphomicrobiales</taxon>
        <taxon>Rhizobiaceae</taxon>
        <taxon>Rhizobium/Agrobacterium group</taxon>
        <taxon>Rhizobium</taxon>
    </lineage>
</organism>
<dbReference type="PANTHER" id="PTHR42982:SF1">
    <property type="entry name" value="SEC-INDEPENDENT PROTEIN TRANSLOCASE PROTEIN TATA"/>
    <property type="match status" value="1"/>
</dbReference>
<keyword evidence="8 9" id="KW-0472">Membrane</keyword>
<dbReference type="GO" id="GO:0033281">
    <property type="term" value="C:TAT protein transport complex"/>
    <property type="evidence" value="ECO:0007669"/>
    <property type="project" value="UniProtKB-UniRule"/>
</dbReference>
<evidence type="ECO:0000256" key="5">
    <source>
        <dbReference type="ARBA" id="ARBA00022927"/>
    </source>
</evidence>
<evidence type="ECO:0000256" key="7">
    <source>
        <dbReference type="ARBA" id="ARBA00023010"/>
    </source>
</evidence>
<evidence type="ECO:0000256" key="2">
    <source>
        <dbReference type="ARBA" id="ARBA00022448"/>
    </source>
</evidence>
<dbReference type="PANTHER" id="PTHR42982">
    <property type="entry name" value="SEC-INDEPENDENT PROTEIN TRANSLOCASE PROTEIN TATA"/>
    <property type="match status" value="1"/>
</dbReference>
<evidence type="ECO:0000256" key="9">
    <source>
        <dbReference type="HAMAP-Rule" id="MF_00236"/>
    </source>
</evidence>
<keyword evidence="7 9" id="KW-0811">Translocation</keyword>
<feature type="region of interest" description="Disordered" evidence="10">
    <location>
        <begin position="50"/>
        <end position="79"/>
    </location>
</feature>
<dbReference type="GO" id="GO:0043953">
    <property type="term" value="P:protein transport by the Tat complex"/>
    <property type="evidence" value="ECO:0007669"/>
    <property type="project" value="UniProtKB-UniRule"/>
</dbReference>
<feature type="transmembrane region" description="Helical" evidence="9">
    <location>
        <begin position="6"/>
        <end position="25"/>
    </location>
</feature>
<sequence length="79" mass="8438">MGSFSAWHWLIVVALIMILFGRGRISALLGDIGKGIGGFRKEVRELTDGQAASRKVSRRAAITPSPSHDSTESAGGNDR</sequence>
<keyword evidence="3 9" id="KW-1003">Cell membrane</keyword>
<proteinExistence type="inferred from homology"/>
<dbReference type="EMBL" id="SIKX01000009">
    <property type="protein sequence ID" value="TBF00970.1"/>
    <property type="molecule type" value="Genomic_DNA"/>
</dbReference>
<name>A0AAE8Q3I9_9HYPH</name>
<protein>
    <recommendedName>
        <fullName evidence="9">Sec-independent protein translocase protein TatA</fullName>
    </recommendedName>
</protein>
<keyword evidence="6 9" id="KW-1133">Transmembrane helix</keyword>
<dbReference type="InterPro" id="IPR006312">
    <property type="entry name" value="TatA/E"/>
</dbReference>
<dbReference type="HAMAP" id="MF_00236">
    <property type="entry name" value="TatA_E"/>
    <property type="match status" value="1"/>
</dbReference>
<dbReference type="Pfam" id="PF02416">
    <property type="entry name" value="TatA_B_E"/>
    <property type="match status" value="1"/>
</dbReference>
<dbReference type="Proteomes" id="UP000291892">
    <property type="component" value="Unassembled WGS sequence"/>
</dbReference>
<keyword evidence="4 9" id="KW-0812">Transmembrane</keyword>
<feature type="compositionally biased region" description="Polar residues" evidence="10">
    <location>
        <begin position="64"/>
        <end position="79"/>
    </location>
</feature>
<comment type="caution">
    <text evidence="11">The sequence shown here is derived from an EMBL/GenBank/DDBJ whole genome shotgun (WGS) entry which is preliminary data.</text>
</comment>